<evidence type="ECO:0000313" key="3">
    <source>
        <dbReference type="Proteomes" id="UP001500888"/>
    </source>
</evidence>
<dbReference type="PANTHER" id="PTHR43194">
    <property type="entry name" value="HYDROLASE ALPHA/BETA FOLD FAMILY"/>
    <property type="match status" value="1"/>
</dbReference>
<dbReference type="PRINTS" id="PR00412">
    <property type="entry name" value="EPOXHYDRLASE"/>
</dbReference>
<accession>A0ABP7JAZ8</accession>
<dbReference type="EMBL" id="BAAAZR010000041">
    <property type="protein sequence ID" value="GAA3838580.1"/>
    <property type="molecule type" value="Genomic_DNA"/>
</dbReference>
<dbReference type="PRINTS" id="PR00111">
    <property type="entry name" value="ABHYDROLASE"/>
</dbReference>
<gene>
    <name evidence="2" type="ORF">GCM10022226_71070</name>
</gene>
<dbReference type="InterPro" id="IPR000073">
    <property type="entry name" value="AB_hydrolase_1"/>
</dbReference>
<feature type="domain" description="AB hydrolase-1" evidence="1">
    <location>
        <begin position="18"/>
        <end position="241"/>
    </location>
</feature>
<dbReference type="PANTHER" id="PTHR43194:SF2">
    <property type="entry name" value="PEROXISOMAL MEMBRANE PROTEIN LPX1"/>
    <property type="match status" value="1"/>
</dbReference>
<dbReference type="SUPFAM" id="SSF53474">
    <property type="entry name" value="alpha/beta-Hydrolases"/>
    <property type="match status" value="1"/>
</dbReference>
<evidence type="ECO:0000259" key="1">
    <source>
        <dbReference type="Pfam" id="PF00561"/>
    </source>
</evidence>
<dbReference type="Proteomes" id="UP001500888">
    <property type="component" value="Unassembled WGS sequence"/>
</dbReference>
<dbReference type="InterPro" id="IPR050228">
    <property type="entry name" value="Carboxylesterase_BioH"/>
</dbReference>
<dbReference type="Pfam" id="PF00561">
    <property type="entry name" value="Abhydrolase_1"/>
    <property type="match status" value="1"/>
</dbReference>
<dbReference type="RefSeq" id="WP_344950859.1">
    <property type="nucleotide sequence ID" value="NZ_BAAAZR010000041.1"/>
</dbReference>
<reference evidence="3" key="1">
    <citation type="journal article" date="2019" name="Int. J. Syst. Evol. Microbiol.">
        <title>The Global Catalogue of Microorganisms (GCM) 10K type strain sequencing project: providing services to taxonomists for standard genome sequencing and annotation.</title>
        <authorList>
            <consortium name="The Broad Institute Genomics Platform"/>
            <consortium name="The Broad Institute Genome Sequencing Center for Infectious Disease"/>
            <person name="Wu L."/>
            <person name="Ma J."/>
        </authorList>
    </citation>
    <scope>NUCLEOTIDE SEQUENCE [LARGE SCALE GENOMIC DNA]</scope>
    <source>
        <strain evidence="3">JCM 16908</strain>
    </source>
</reference>
<comment type="caution">
    <text evidence="2">The sequence shown here is derived from an EMBL/GenBank/DDBJ whole genome shotgun (WGS) entry which is preliminary data.</text>
</comment>
<organism evidence="2 3">
    <name type="scientific">Sphaerisporangium flaviroseum</name>
    <dbReference type="NCBI Taxonomy" id="509199"/>
    <lineage>
        <taxon>Bacteria</taxon>
        <taxon>Bacillati</taxon>
        <taxon>Actinomycetota</taxon>
        <taxon>Actinomycetes</taxon>
        <taxon>Streptosporangiales</taxon>
        <taxon>Streptosporangiaceae</taxon>
        <taxon>Sphaerisporangium</taxon>
    </lineage>
</organism>
<proteinExistence type="predicted"/>
<dbReference type="InterPro" id="IPR029058">
    <property type="entry name" value="AB_hydrolase_fold"/>
</dbReference>
<dbReference type="Gene3D" id="3.40.50.1820">
    <property type="entry name" value="alpha/beta hydrolase"/>
    <property type="match status" value="1"/>
</dbReference>
<dbReference type="GO" id="GO:0016787">
    <property type="term" value="F:hydrolase activity"/>
    <property type="evidence" value="ECO:0007669"/>
    <property type="project" value="UniProtKB-KW"/>
</dbReference>
<name>A0ABP7JAZ8_9ACTN</name>
<dbReference type="InterPro" id="IPR000639">
    <property type="entry name" value="Epox_hydrolase-like"/>
</dbReference>
<protein>
    <submittedName>
        <fullName evidence="2">Alpha/beta hydrolase</fullName>
    </submittedName>
</protein>
<keyword evidence="2" id="KW-0378">Hydrolase</keyword>
<evidence type="ECO:0000313" key="2">
    <source>
        <dbReference type="EMBL" id="GAA3838580.1"/>
    </source>
</evidence>
<keyword evidence="3" id="KW-1185">Reference proteome</keyword>
<sequence length="254" mass="27799">MSSVVLPHDVHGSGPHRVIVLHGWFGDRSSFQKIRPYLDDDAFTYAFPDYRGYGEARDLTGEYSIAEIADDAIALADKLGWETFSLIGHSMGGMAIQRVMLDAPGRVRKLVGISPVPASGVPFDDQGWALFSGAADEPANRRAIIDFTTGNRLPGRWLDEMVANSVRNSTVPSFRAYLDAWARTDFHTEVIGDTTPVLVIAGGHDPALSAEVMQGTWLRWFPNAELVTLPDAGHYAMEEAPLALVSAIERFLVT</sequence>